<feature type="transmembrane region" description="Helical" evidence="2">
    <location>
        <begin position="12"/>
        <end position="34"/>
    </location>
</feature>
<organism evidence="3">
    <name type="scientific">Brugia malayi</name>
    <name type="common">Filarial nematode worm</name>
    <dbReference type="NCBI Taxonomy" id="6279"/>
    <lineage>
        <taxon>Eukaryota</taxon>
        <taxon>Metazoa</taxon>
        <taxon>Ecdysozoa</taxon>
        <taxon>Nematoda</taxon>
        <taxon>Chromadorea</taxon>
        <taxon>Rhabditida</taxon>
        <taxon>Spirurina</taxon>
        <taxon>Spiruromorpha</taxon>
        <taxon>Filarioidea</taxon>
        <taxon>Onchocercidae</taxon>
        <taxon>Brugia</taxon>
    </lineage>
</organism>
<accession>A0A8L7YHP0</accession>
<feature type="compositionally biased region" description="Basic and acidic residues" evidence="1">
    <location>
        <begin position="95"/>
        <end position="116"/>
    </location>
</feature>
<dbReference type="CTD" id="6103600"/>
<keyword evidence="2" id="KW-1133">Transmembrane helix</keyword>
<evidence type="ECO:0000313" key="3">
    <source>
        <dbReference type="EMBL" id="VIO94318.1"/>
    </source>
</evidence>
<proteinExistence type="predicted"/>
<dbReference type="OrthoDB" id="5867603at2759"/>
<evidence type="ECO:0000313" key="5">
    <source>
        <dbReference type="WBParaSite" id="Bm10061.1"/>
    </source>
</evidence>
<feature type="region of interest" description="Disordered" evidence="1">
    <location>
        <begin position="95"/>
        <end position="119"/>
    </location>
</feature>
<keyword evidence="4" id="KW-1185">Reference proteome</keyword>
<keyword evidence="2" id="KW-0812">Transmembrane</keyword>
<dbReference type="EMBL" id="CAAKNF010000193">
    <property type="protein sequence ID" value="VIO94318.1"/>
    <property type="molecule type" value="Genomic_DNA"/>
</dbReference>
<reference evidence="4" key="1">
    <citation type="journal article" date="2007" name="Science">
        <title>Draft genome of the filarial nematode parasite Brugia malayi.</title>
        <authorList>
            <person name="Ghedin E."/>
            <person name="Wang S."/>
            <person name="Spiro D."/>
            <person name="Caler E."/>
            <person name="Zhao Q."/>
            <person name="Crabtree J."/>
            <person name="Allen J.E."/>
            <person name="Delcher A.L."/>
            <person name="Guiliano D.B."/>
            <person name="Miranda-Saavedra D."/>
            <person name="Angiuoli S.V."/>
            <person name="Creasy T."/>
            <person name="Amedeo P."/>
            <person name="Haas B."/>
            <person name="El-Sayed N.M."/>
            <person name="Wortman J.R."/>
            <person name="Feldblyum T."/>
            <person name="Tallon L."/>
            <person name="Schatz M."/>
            <person name="Shumway M."/>
            <person name="Koo H."/>
            <person name="Salzberg S.L."/>
            <person name="Schobel S."/>
            <person name="Pertea M."/>
            <person name="Pop M."/>
            <person name="White O."/>
            <person name="Barton G.J."/>
            <person name="Carlow C.K."/>
            <person name="Crawford M.J."/>
            <person name="Daub J."/>
            <person name="Dimmic M.W."/>
            <person name="Estes C.F."/>
            <person name="Foster J.M."/>
            <person name="Ganatra M."/>
            <person name="Gregory W.F."/>
            <person name="Johnson N.M."/>
            <person name="Jin J."/>
            <person name="Komuniecki R."/>
            <person name="Korf I."/>
            <person name="Kumar S."/>
            <person name="Laney S."/>
            <person name="Li B.W."/>
            <person name="Li W."/>
            <person name="Lindblom T.H."/>
            <person name="Lustigman S."/>
            <person name="Ma D."/>
            <person name="Maina C.V."/>
            <person name="Martin D.M."/>
            <person name="McCarter J.P."/>
            <person name="McReynolds L."/>
            <person name="Mitreva M."/>
            <person name="Nutman T.B."/>
            <person name="Parkinson J."/>
            <person name="Peregrin-Alvarez J.M."/>
            <person name="Poole C."/>
            <person name="Ren Q."/>
            <person name="Saunders L."/>
            <person name="Sluder A.E."/>
            <person name="Smith K."/>
            <person name="Stanke M."/>
            <person name="Unnasch T.R."/>
            <person name="Ware J."/>
            <person name="Wei A.D."/>
            <person name="Weil G."/>
            <person name="Williams D.J."/>
            <person name="Zhang Y."/>
            <person name="Williams S.A."/>
            <person name="Fraser-Liggett C."/>
            <person name="Slatko B."/>
            <person name="Blaxter M.L."/>
            <person name="Scott A.L."/>
        </authorList>
    </citation>
    <scope>NUCLEOTIDE SEQUENCE</scope>
    <source>
        <strain evidence="4">FR3</strain>
    </source>
</reference>
<gene>
    <name evidence="3" type="primary">Bm10061</name>
    <name evidence="3" type="ORF">BM_BM10061</name>
</gene>
<reference evidence="5" key="3">
    <citation type="submission" date="2022-04" db="UniProtKB">
        <authorList>
            <consortium name="WormBaseParasite"/>
        </authorList>
    </citation>
    <scope>IDENTIFICATION</scope>
</reference>
<evidence type="ECO:0000313" key="4">
    <source>
        <dbReference type="Proteomes" id="UP000006672"/>
    </source>
</evidence>
<reference evidence="3" key="2">
    <citation type="submission" date="2019-04" db="EMBL/GenBank/DDBJ databases">
        <authorList>
            <person name="Howe K."/>
            <person name="Paulini M."/>
            <person name="Williams G."/>
        </authorList>
    </citation>
    <scope>NUCLEOTIDE SEQUENCE [LARGE SCALE GENOMIC DNA]</scope>
    <source>
        <strain evidence="3">FR3</strain>
    </source>
</reference>
<protein>
    <submittedName>
        <fullName evidence="5">Bm10061</fullName>
    </submittedName>
</protein>
<dbReference type="KEGG" id="bmy:BM_BM10061"/>
<sequence length="248" mass="27772">MSGSCEVSVFNSVLSALLSVIGTFVLLVRFGCVFKRKGAHIDKARKIRQESVILHADKDMEGLVEPGPNQTKVEENMNRELIKLIESTQNSEKNLIGREKASTKKGKETTNDKQGGDGKLYLNKRKEHQILFQATTTPELIQLKSQSTQLDDLKDSKTNSQMRTLRALFRKCQSDVGKHCKNNNSEEIRESVGRNQSREEEPSTLVGIASIDRDDAPSAITSVRTNLISKRRGLSKGIHTKWKPVKKP</sequence>
<dbReference type="Proteomes" id="UP000006672">
    <property type="component" value="Unassembled WGS sequence"/>
</dbReference>
<dbReference type="AlphaFoldDB" id="A0A4E9FER2"/>
<dbReference type="RefSeq" id="XP_001900177.2">
    <property type="nucleotide sequence ID" value="XM_001900142.2"/>
</dbReference>
<name>A0A4E9FER2_BRUMA</name>
<evidence type="ECO:0000256" key="2">
    <source>
        <dbReference type="SAM" id="Phobius"/>
    </source>
</evidence>
<dbReference type="GeneID" id="6103600"/>
<dbReference type="WBParaSite" id="Bm10061.1">
    <property type="protein sequence ID" value="Bm10061.1"/>
    <property type="gene ID" value="WBGene00230322"/>
</dbReference>
<feature type="region of interest" description="Disordered" evidence="1">
    <location>
        <begin position="183"/>
        <end position="203"/>
    </location>
</feature>
<keyword evidence="2" id="KW-0472">Membrane</keyword>
<evidence type="ECO:0000256" key="1">
    <source>
        <dbReference type="SAM" id="MobiDB-lite"/>
    </source>
</evidence>
<accession>A0A4E9FER2</accession>
<feature type="compositionally biased region" description="Basic and acidic residues" evidence="1">
    <location>
        <begin position="183"/>
        <end position="201"/>
    </location>
</feature>